<gene>
    <name evidence="1" type="ORF">L9F63_009149</name>
</gene>
<reference evidence="1" key="1">
    <citation type="journal article" date="2023" name="IScience">
        <title>Live-bearing cockroach genome reveals convergent evolutionary mechanisms linked to viviparity in insects and beyond.</title>
        <authorList>
            <person name="Fouks B."/>
            <person name="Harrison M.C."/>
            <person name="Mikhailova A.A."/>
            <person name="Marchal E."/>
            <person name="English S."/>
            <person name="Carruthers M."/>
            <person name="Jennings E.C."/>
            <person name="Chiamaka E.L."/>
            <person name="Frigard R.A."/>
            <person name="Pippel M."/>
            <person name="Attardo G.M."/>
            <person name="Benoit J.B."/>
            <person name="Bornberg-Bauer E."/>
            <person name="Tobe S.S."/>
        </authorList>
    </citation>
    <scope>NUCLEOTIDE SEQUENCE</scope>
    <source>
        <strain evidence="1">Stay&amp;Tobe</strain>
    </source>
</reference>
<sequence length="52" mass="5971">APDTLPRNFTNILLLQRFASMLPVQFGVEKNVCCLDLLRYVSKSLAVLRFMK</sequence>
<evidence type="ECO:0000313" key="1">
    <source>
        <dbReference type="EMBL" id="KAJ9573489.1"/>
    </source>
</evidence>
<comment type="caution">
    <text evidence="1">The sequence shown here is derived from an EMBL/GenBank/DDBJ whole genome shotgun (WGS) entry which is preliminary data.</text>
</comment>
<accession>A0AAD7Z3Q8</accession>
<dbReference type="AlphaFoldDB" id="A0AAD7Z3Q8"/>
<reference evidence="1" key="2">
    <citation type="submission" date="2023-05" db="EMBL/GenBank/DDBJ databases">
        <authorList>
            <person name="Fouks B."/>
        </authorList>
    </citation>
    <scope>NUCLEOTIDE SEQUENCE</scope>
    <source>
        <strain evidence="1">Stay&amp;Tobe</strain>
        <tissue evidence="1">Testes</tissue>
    </source>
</reference>
<feature type="non-terminal residue" evidence="1">
    <location>
        <position position="52"/>
    </location>
</feature>
<evidence type="ECO:0000313" key="2">
    <source>
        <dbReference type="Proteomes" id="UP001233999"/>
    </source>
</evidence>
<dbReference type="EMBL" id="JASPKZ010010698">
    <property type="protein sequence ID" value="KAJ9573489.1"/>
    <property type="molecule type" value="Genomic_DNA"/>
</dbReference>
<dbReference type="Proteomes" id="UP001233999">
    <property type="component" value="Unassembled WGS sequence"/>
</dbReference>
<proteinExistence type="predicted"/>
<keyword evidence="2" id="KW-1185">Reference proteome</keyword>
<protein>
    <submittedName>
        <fullName evidence="1">Uncharacterized protein</fullName>
    </submittedName>
</protein>
<organism evidence="1 2">
    <name type="scientific">Diploptera punctata</name>
    <name type="common">Pacific beetle cockroach</name>
    <dbReference type="NCBI Taxonomy" id="6984"/>
    <lineage>
        <taxon>Eukaryota</taxon>
        <taxon>Metazoa</taxon>
        <taxon>Ecdysozoa</taxon>
        <taxon>Arthropoda</taxon>
        <taxon>Hexapoda</taxon>
        <taxon>Insecta</taxon>
        <taxon>Pterygota</taxon>
        <taxon>Neoptera</taxon>
        <taxon>Polyneoptera</taxon>
        <taxon>Dictyoptera</taxon>
        <taxon>Blattodea</taxon>
        <taxon>Blaberoidea</taxon>
        <taxon>Blaberidae</taxon>
        <taxon>Diplopterinae</taxon>
        <taxon>Diploptera</taxon>
    </lineage>
</organism>
<name>A0AAD7Z3Q8_DIPPU</name>
<feature type="non-terminal residue" evidence="1">
    <location>
        <position position="1"/>
    </location>
</feature>